<sequence length="94" mass="10888">MRLVWLRSALQNLQQEAEFIAEENPAAAAALVRAVRAATKHLADFPETGRPGRVPGTRELVLEGYPYLIPYRVKDDQVQILRIFHTRRRPPKRW</sequence>
<dbReference type="EMBL" id="JBHSEK010000012">
    <property type="protein sequence ID" value="MFC4491316.1"/>
    <property type="molecule type" value="Genomic_DNA"/>
</dbReference>
<dbReference type="InterPro" id="IPR007712">
    <property type="entry name" value="RelE/ParE_toxin"/>
</dbReference>
<evidence type="ECO:0000256" key="1">
    <source>
        <dbReference type="ARBA" id="ARBA00006226"/>
    </source>
</evidence>
<name>A0ABV8ZWZ3_9NEIS</name>
<proteinExistence type="inferred from homology"/>
<accession>A0ABV8ZWZ3</accession>
<comment type="caution">
    <text evidence="3">The sequence shown here is derived from an EMBL/GenBank/DDBJ whole genome shotgun (WGS) entry which is preliminary data.</text>
</comment>
<comment type="similarity">
    <text evidence="1">Belongs to the RelE toxin family.</text>
</comment>
<reference evidence="4" key="1">
    <citation type="journal article" date="2019" name="Int. J. Syst. Evol. Microbiol.">
        <title>The Global Catalogue of Microorganisms (GCM) 10K type strain sequencing project: providing services to taxonomists for standard genome sequencing and annotation.</title>
        <authorList>
            <consortium name="The Broad Institute Genomics Platform"/>
            <consortium name="The Broad Institute Genome Sequencing Center for Infectious Disease"/>
            <person name="Wu L."/>
            <person name="Ma J."/>
        </authorList>
    </citation>
    <scope>NUCLEOTIDE SEQUENCE [LARGE SCALE GENOMIC DNA]</scope>
    <source>
        <strain evidence="4">CGMCC 4.7608</strain>
    </source>
</reference>
<evidence type="ECO:0000313" key="3">
    <source>
        <dbReference type="EMBL" id="MFC4491316.1"/>
    </source>
</evidence>
<organism evidence="3 4">
    <name type="scientific">Chromobacterium aquaticum</name>
    <dbReference type="NCBI Taxonomy" id="467180"/>
    <lineage>
        <taxon>Bacteria</taxon>
        <taxon>Pseudomonadati</taxon>
        <taxon>Pseudomonadota</taxon>
        <taxon>Betaproteobacteria</taxon>
        <taxon>Neisseriales</taxon>
        <taxon>Chromobacteriaceae</taxon>
        <taxon>Chromobacterium</taxon>
    </lineage>
</organism>
<protein>
    <submittedName>
        <fullName evidence="3">Type II toxin-antitoxin system RelE/ParE family toxin</fullName>
    </submittedName>
</protein>
<dbReference type="Proteomes" id="UP001595999">
    <property type="component" value="Unassembled WGS sequence"/>
</dbReference>
<evidence type="ECO:0000256" key="2">
    <source>
        <dbReference type="ARBA" id="ARBA00022649"/>
    </source>
</evidence>
<gene>
    <name evidence="3" type="ORF">ACFO0R_17015</name>
</gene>
<dbReference type="Pfam" id="PF05016">
    <property type="entry name" value="ParE_toxin"/>
    <property type="match status" value="1"/>
</dbReference>
<keyword evidence="4" id="KW-1185">Reference proteome</keyword>
<dbReference type="InterPro" id="IPR051803">
    <property type="entry name" value="TA_system_RelE-like_toxin"/>
</dbReference>
<evidence type="ECO:0000313" key="4">
    <source>
        <dbReference type="Proteomes" id="UP001595999"/>
    </source>
</evidence>
<dbReference type="RefSeq" id="WP_048408345.1">
    <property type="nucleotide sequence ID" value="NZ_JAJOHW010000037.1"/>
</dbReference>
<keyword evidence="2" id="KW-1277">Toxin-antitoxin system</keyword>
<dbReference type="InterPro" id="IPR035093">
    <property type="entry name" value="RelE/ParE_toxin_dom_sf"/>
</dbReference>
<dbReference type="PANTHER" id="PTHR33755">
    <property type="entry name" value="TOXIN PARE1-RELATED"/>
    <property type="match status" value="1"/>
</dbReference>
<dbReference type="Gene3D" id="3.30.2310.20">
    <property type="entry name" value="RelE-like"/>
    <property type="match status" value="1"/>
</dbReference>